<accession>A0ABR1H1L9</accession>
<feature type="transmembrane region" description="Helical" evidence="2">
    <location>
        <begin position="126"/>
        <end position="148"/>
    </location>
</feature>
<protein>
    <submittedName>
        <fullName evidence="3">Uncharacterized protein</fullName>
    </submittedName>
</protein>
<feature type="transmembrane region" description="Helical" evidence="2">
    <location>
        <begin position="90"/>
        <end position="114"/>
    </location>
</feature>
<feature type="transmembrane region" description="Helical" evidence="2">
    <location>
        <begin position="20"/>
        <end position="37"/>
    </location>
</feature>
<keyword evidence="2" id="KW-0812">Transmembrane</keyword>
<dbReference type="PANTHER" id="PTHR35179">
    <property type="entry name" value="PROTEIN CBG02620"/>
    <property type="match status" value="1"/>
</dbReference>
<feature type="transmembrane region" description="Helical" evidence="2">
    <location>
        <begin position="168"/>
        <end position="186"/>
    </location>
</feature>
<evidence type="ECO:0000256" key="2">
    <source>
        <dbReference type="SAM" id="Phobius"/>
    </source>
</evidence>
<keyword evidence="2" id="KW-0472">Membrane</keyword>
<evidence type="ECO:0000313" key="4">
    <source>
        <dbReference type="Proteomes" id="UP001498476"/>
    </source>
</evidence>
<organism evidence="3 4">
    <name type="scientific">Neonectria punicea</name>
    <dbReference type="NCBI Taxonomy" id="979145"/>
    <lineage>
        <taxon>Eukaryota</taxon>
        <taxon>Fungi</taxon>
        <taxon>Dikarya</taxon>
        <taxon>Ascomycota</taxon>
        <taxon>Pezizomycotina</taxon>
        <taxon>Sordariomycetes</taxon>
        <taxon>Hypocreomycetidae</taxon>
        <taxon>Hypocreales</taxon>
        <taxon>Nectriaceae</taxon>
        <taxon>Neonectria</taxon>
    </lineage>
</organism>
<feature type="region of interest" description="Disordered" evidence="1">
    <location>
        <begin position="316"/>
        <end position="370"/>
    </location>
</feature>
<dbReference type="EMBL" id="JAZAVJ010000091">
    <property type="protein sequence ID" value="KAK7414989.1"/>
    <property type="molecule type" value="Genomic_DNA"/>
</dbReference>
<feature type="transmembrane region" description="Helical" evidence="2">
    <location>
        <begin position="206"/>
        <end position="232"/>
    </location>
</feature>
<feature type="region of interest" description="Disordered" evidence="1">
    <location>
        <begin position="267"/>
        <end position="290"/>
    </location>
</feature>
<evidence type="ECO:0000313" key="3">
    <source>
        <dbReference type="EMBL" id="KAK7414989.1"/>
    </source>
</evidence>
<gene>
    <name evidence="3" type="ORF">QQX98_006222</name>
</gene>
<feature type="transmembrane region" description="Helical" evidence="2">
    <location>
        <begin position="58"/>
        <end position="84"/>
    </location>
</feature>
<evidence type="ECO:0000256" key="1">
    <source>
        <dbReference type="SAM" id="MobiDB-lite"/>
    </source>
</evidence>
<proteinExistence type="predicted"/>
<name>A0ABR1H1L9_9HYPO</name>
<keyword evidence="4" id="KW-1185">Reference proteome</keyword>
<reference evidence="3 4" key="1">
    <citation type="journal article" date="2025" name="Microbiol. Resour. Announc.">
        <title>Draft genome sequences for Neonectria magnoliae and Neonectria punicea, canker pathogens of Liriodendron tulipifera and Acer saccharum in West Virginia.</title>
        <authorList>
            <person name="Petronek H.M."/>
            <person name="Kasson M.T."/>
            <person name="Metheny A.M."/>
            <person name="Stauder C.M."/>
            <person name="Lovett B."/>
            <person name="Lynch S.C."/>
            <person name="Garnas J.R."/>
            <person name="Kasson L.R."/>
            <person name="Stajich J.E."/>
        </authorList>
    </citation>
    <scope>NUCLEOTIDE SEQUENCE [LARGE SCALE GENOMIC DNA]</scope>
    <source>
        <strain evidence="3 4">NRRL 64653</strain>
    </source>
</reference>
<dbReference type="PANTHER" id="PTHR35179:SF1">
    <property type="entry name" value="INTEGRAL MEMBRANE PROTEIN"/>
    <property type="match status" value="1"/>
</dbReference>
<dbReference type="Proteomes" id="UP001498476">
    <property type="component" value="Unassembled WGS sequence"/>
</dbReference>
<keyword evidence="2" id="KW-1133">Transmembrane helix</keyword>
<sequence>MGGYLVPDTYVVVEPTLDDLLIASIIWGFTLATGLFSGTKAFKQSWSQWRRSRRVHAYVIMIWAEWLVSMVIGVISWVFIRGFIEPSFWIYFTFLCLWVIQIQTMCGIIVNRIGLLMVDKRSVAKIRWATAGVLGLINISVFIIWIPARLQISANWIHINEIYDRIEKGLFLIVDACLHLYFIYLIRTKLISNGLEKYIPLFRFNLAMVAVSMSLDIILIGSMSIGNGFIYVQFHPLVYMLKLQIEMNISSLIVKVVRATGDNSSYARGTELQSKPLDGTGARGASENRTGAAKLSNNIFSGNRTYIEADPMDAELPGKGPHPQKGITKIVQTEVTMTPRGRDDEDGDTNSQSSTRHLKQHSHSYHDHFE</sequence>
<comment type="caution">
    <text evidence="3">The sequence shown here is derived from an EMBL/GenBank/DDBJ whole genome shotgun (WGS) entry which is preliminary data.</text>
</comment>